<dbReference type="GeneID" id="9469299"/>
<accession>D0MU68</accession>
<feature type="region of interest" description="Disordered" evidence="1">
    <location>
        <begin position="157"/>
        <end position="206"/>
    </location>
</feature>
<dbReference type="InParanoid" id="D0MU68"/>
<protein>
    <submittedName>
        <fullName evidence="2">Uncharacterized protein</fullName>
    </submittedName>
</protein>
<sequence length="206" mass="22574">MANPPQATCTLLPDNLREGWPTHSPIDVRLRHELVVSLRCGTVSQEVNQLIDLVLLRGVTGQEALQISQTRWLSKTVNQCVELVLSGLLPLGENVVVDQQYVTLFGVAATTSRCQRRITFPCSVPWHYISAGIRAETTLYEVGAGTVESTCPLAIKEAAPKTDHQRSSKKSTTRDFVPTRLPSGTLHARDEAGPDQSKTFQAAKTL</sequence>
<keyword evidence="3" id="KW-1185">Reference proteome</keyword>
<evidence type="ECO:0000313" key="3">
    <source>
        <dbReference type="Proteomes" id="UP000006643"/>
    </source>
</evidence>
<dbReference type="VEuPathDB" id="FungiDB:PITG_01827"/>
<gene>
    <name evidence="2" type="ORF">PITG_01827</name>
</gene>
<feature type="compositionally biased region" description="Polar residues" evidence="1">
    <location>
        <begin position="196"/>
        <end position="206"/>
    </location>
</feature>
<dbReference type="EMBL" id="DS028119">
    <property type="protein sequence ID" value="EEY61515.1"/>
    <property type="molecule type" value="Genomic_DNA"/>
</dbReference>
<evidence type="ECO:0000313" key="2">
    <source>
        <dbReference type="EMBL" id="EEY61515.1"/>
    </source>
</evidence>
<dbReference type="KEGG" id="pif:PITG_01827"/>
<name>D0MU68_PHYIT</name>
<dbReference type="AlphaFoldDB" id="D0MU68"/>
<dbReference type="HOGENOM" id="CLU_1334180_0_0_1"/>
<dbReference type="Proteomes" id="UP000006643">
    <property type="component" value="Unassembled WGS sequence"/>
</dbReference>
<proteinExistence type="predicted"/>
<reference evidence="3" key="1">
    <citation type="journal article" date="2009" name="Nature">
        <title>Genome sequence and analysis of the Irish potato famine pathogen Phytophthora infestans.</title>
        <authorList>
            <consortium name="The Broad Institute Genome Sequencing Platform"/>
            <person name="Haas B.J."/>
            <person name="Kamoun S."/>
            <person name="Zody M.C."/>
            <person name="Jiang R.H."/>
            <person name="Handsaker R.E."/>
            <person name="Cano L.M."/>
            <person name="Grabherr M."/>
            <person name="Kodira C.D."/>
            <person name="Raffaele S."/>
            <person name="Torto-Alalibo T."/>
            <person name="Bozkurt T.O."/>
            <person name="Ah-Fong A.M."/>
            <person name="Alvarado L."/>
            <person name="Anderson V.L."/>
            <person name="Armstrong M.R."/>
            <person name="Avrova A."/>
            <person name="Baxter L."/>
            <person name="Beynon J."/>
            <person name="Boevink P.C."/>
            <person name="Bollmann S.R."/>
            <person name="Bos J.I."/>
            <person name="Bulone V."/>
            <person name="Cai G."/>
            <person name="Cakir C."/>
            <person name="Carrington J.C."/>
            <person name="Chawner M."/>
            <person name="Conti L."/>
            <person name="Costanzo S."/>
            <person name="Ewan R."/>
            <person name="Fahlgren N."/>
            <person name="Fischbach M.A."/>
            <person name="Fugelstad J."/>
            <person name="Gilroy E.M."/>
            <person name="Gnerre S."/>
            <person name="Green P.J."/>
            <person name="Grenville-Briggs L.J."/>
            <person name="Griffith J."/>
            <person name="Grunwald N.J."/>
            <person name="Horn K."/>
            <person name="Horner N.R."/>
            <person name="Hu C.H."/>
            <person name="Huitema E."/>
            <person name="Jeong D.H."/>
            <person name="Jones A.M."/>
            <person name="Jones J.D."/>
            <person name="Jones R.W."/>
            <person name="Karlsson E.K."/>
            <person name="Kunjeti S.G."/>
            <person name="Lamour K."/>
            <person name="Liu Z."/>
            <person name="Ma L."/>
            <person name="Maclean D."/>
            <person name="Chibucos M.C."/>
            <person name="McDonald H."/>
            <person name="McWalters J."/>
            <person name="Meijer H.J."/>
            <person name="Morgan W."/>
            <person name="Morris P.F."/>
            <person name="Munro C.A."/>
            <person name="O'Neill K."/>
            <person name="Ospina-Giraldo M."/>
            <person name="Pinzon A."/>
            <person name="Pritchard L."/>
            <person name="Ramsahoye B."/>
            <person name="Ren Q."/>
            <person name="Restrepo S."/>
            <person name="Roy S."/>
            <person name="Sadanandom A."/>
            <person name="Savidor A."/>
            <person name="Schornack S."/>
            <person name="Schwartz D.C."/>
            <person name="Schumann U.D."/>
            <person name="Schwessinger B."/>
            <person name="Seyer L."/>
            <person name="Sharpe T."/>
            <person name="Silvar C."/>
            <person name="Song J."/>
            <person name="Studholme D.J."/>
            <person name="Sykes S."/>
            <person name="Thines M."/>
            <person name="van de Vondervoort P.J."/>
            <person name="Phuntumart V."/>
            <person name="Wawra S."/>
            <person name="Weide R."/>
            <person name="Win J."/>
            <person name="Young C."/>
            <person name="Zhou S."/>
            <person name="Fry W."/>
            <person name="Meyers B.C."/>
            <person name="van West P."/>
            <person name="Ristaino J."/>
            <person name="Govers F."/>
            <person name="Birch P.R."/>
            <person name="Whisson S.C."/>
            <person name="Judelson H.S."/>
            <person name="Nusbaum C."/>
        </authorList>
    </citation>
    <scope>NUCLEOTIDE SEQUENCE [LARGE SCALE GENOMIC DNA]</scope>
    <source>
        <strain evidence="3">T30-4</strain>
    </source>
</reference>
<evidence type="ECO:0000256" key="1">
    <source>
        <dbReference type="SAM" id="MobiDB-lite"/>
    </source>
</evidence>
<dbReference type="RefSeq" id="XP_002908432.1">
    <property type="nucleotide sequence ID" value="XM_002908386.1"/>
</dbReference>
<organism evidence="2 3">
    <name type="scientific">Phytophthora infestans (strain T30-4)</name>
    <name type="common">Potato late blight agent</name>
    <dbReference type="NCBI Taxonomy" id="403677"/>
    <lineage>
        <taxon>Eukaryota</taxon>
        <taxon>Sar</taxon>
        <taxon>Stramenopiles</taxon>
        <taxon>Oomycota</taxon>
        <taxon>Peronosporomycetes</taxon>
        <taxon>Peronosporales</taxon>
        <taxon>Peronosporaceae</taxon>
        <taxon>Phytophthora</taxon>
    </lineage>
</organism>